<reference evidence="1" key="1">
    <citation type="submission" date="2021-03" db="EMBL/GenBank/DDBJ databases">
        <title>Draft genome sequence of rust myrtle Austropuccinia psidii MF-1, a brazilian biotype.</title>
        <authorList>
            <person name="Quecine M.C."/>
            <person name="Pachon D.M.R."/>
            <person name="Bonatelli M.L."/>
            <person name="Correr F.H."/>
            <person name="Franceschini L.M."/>
            <person name="Leite T.F."/>
            <person name="Margarido G.R.A."/>
            <person name="Almeida C.A."/>
            <person name="Ferrarezi J.A."/>
            <person name="Labate C.A."/>
        </authorList>
    </citation>
    <scope>NUCLEOTIDE SEQUENCE</scope>
    <source>
        <strain evidence="1">MF-1</strain>
    </source>
</reference>
<evidence type="ECO:0000313" key="2">
    <source>
        <dbReference type="Proteomes" id="UP000765509"/>
    </source>
</evidence>
<accession>A0A9Q3DP50</accession>
<evidence type="ECO:0000313" key="1">
    <source>
        <dbReference type="EMBL" id="MBW0506744.1"/>
    </source>
</evidence>
<proteinExistence type="predicted"/>
<keyword evidence="2" id="KW-1185">Reference proteome</keyword>
<dbReference type="Proteomes" id="UP000765509">
    <property type="component" value="Unassembled WGS sequence"/>
</dbReference>
<dbReference type="OrthoDB" id="2499263at2759"/>
<dbReference type="EMBL" id="AVOT02019268">
    <property type="protein sequence ID" value="MBW0506744.1"/>
    <property type="molecule type" value="Genomic_DNA"/>
</dbReference>
<name>A0A9Q3DP50_9BASI</name>
<comment type="caution">
    <text evidence="1">The sequence shown here is derived from an EMBL/GenBank/DDBJ whole genome shotgun (WGS) entry which is preliminary data.</text>
</comment>
<gene>
    <name evidence="1" type="ORF">O181_046459</name>
</gene>
<organism evidence="1 2">
    <name type="scientific">Austropuccinia psidii MF-1</name>
    <dbReference type="NCBI Taxonomy" id="1389203"/>
    <lineage>
        <taxon>Eukaryota</taxon>
        <taxon>Fungi</taxon>
        <taxon>Dikarya</taxon>
        <taxon>Basidiomycota</taxon>
        <taxon>Pucciniomycotina</taxon>
        <taxon>Pucciniomycetes</taxon>
        <taxon>Pucciniales</taxon>
        <taxon>Sphaerophragmiaceae</taxon>
        <taxon>Austropuccinia</taxon>
    </lineage>
</organism>
<sequence>MKFGQVRWFVFASCYFQGSYEVVGSIFKEDTETIPLLSAEESSQSLIQSHHTRGSVKMGEGYDFHGKELSTEEDTQACKAQRNLFFNYEKNLKLSPSYKSMEKSMNLIKESEFFKFKPLCHQKRDRMEVLSKKLAAARKMQDFADLHRLNDDHQQALKSLMYAQALQRLLKIFKPILERLEKVHGDISIISRNQLRRSAGRAMGQSCSTDGKISEAFVSIMEESKIKDVVKELNRVLHELKDLSTTLSPLKDEKELCLPARVLFETYIFQALSFLYEKQLCDQKVLKTFFSTENTLERTYEHLRDLFKRRKQKGKVSYFTLMPELSFVLNDWNTAHLHNLLRDLEKRQQARLVELMLVGEVESFQSSISFPSSSPEFKSITTSVNEGGILKHWWREESPNPSGEAKIEVLIQQLMRFFGEAHYAKTADFMISYYLLNFIKTYQIHTFLTLQLNVLERNKLLNAKYEITTAGIRAHEALNRLSDYIYLYQLESSQKDYLTIEVTAEMIANAKMEILNKANRYKSIRQEVQLSAQEHEELSRWTKSSLFNFYDNFPFPEKRRNLWSNDEISFDKTVSDLQNIV</sequence>
<dbReference type="AlphaFoldDB" id="A0A9Q3DP50"/>
<protein>
    <submittedName>
        <fullName evidence="1">Uncharacterized protein</fullName>
    </submittedName>
</protein>